<evidence type="ECO:0000256" key="11">
    <source>
        <dbReference type="SAM" id="MobiDB-lite"/>
    </source>
</evidence>
<evidence type="ECO:0000256" key="8">
    <source>
        <dbReference type="ARBA" id="ARBA00023038"/>
    </source>
</evidence>
<sequence>MDLTSGVEKMWSAAVVGKGATCLSCKGICSGFLPHSWRKACTQCGCGVEDHGHSSDLEDDHKMGRLLANSKYVHLTAKVKGIRVYKRNRMVITNPVVSRKDPTFNTITYDWAPPGLTQKLVRREGGREGRSVITNPVVSRKDPTFNTITYDWAPPGLTQKLAMLYMELLPEEKRPVAGTEGAMYRRRQLMRQLPVYDQDPSQCHGPLPEDQLQAMSVFMKRFKEEALGVGEVALPGEGGANPPPVVKGEKQKDGTGNGQATNVQPDPVDTPTTNGTGCCKIEYHCSGCGELAPLDSPVVYAEWAGYDKQWHPTCFVCSECGEALVDLVYYWREGELLCGRHYCQRTRPRCSGCDELIFCEDYKKGGDGQAWHQDHYCCWRCGQSLDSPCSCPQTPSPKPV</sequence>
<dbReference type="GO" id="GO:0008270">
    <property type="term" value="F:zinc ion binding"/>
    <property type="evidence" value="ECO:0007669"/>
    <property type="project" value="InterPro"/>
</dbReference>
<dbReference type="Pfam" id="PF06297">
    <property type="entry name" value="PET"/>
    <property type="match status" value="1"/>
</dbReference>
<dbReference type="AlphaFoldDB" id="A0A8C7SRY8"/>
<dbReference type="InterPro" id="IPR004035">
    <property type="entry name" value="Endouclease-III_FeS-bd_BS"/>
</dbReference>
<accession>A0A8C7SRY8</accession>
<feature type="domain" description="LIM zinc-binding" evidence="12">
    <location>
        <begin position="283"/>
        <end position="348"/>
    </location>
</feature>
<evidence type="ECO:0000256" key="6">
    <source>
        <dbReference type="ARBA" id="ARBA00022801"/>
    </source>
</evidence>
<evidence type="ECO:0000259" key="12">
    <source>
        <dbReference type="PROSITE" id="PS50023"/>
    </source>
</evidence>
<name>A0A8C7SRY8_ONCMY</name>
<organism evidence="14 15">
    <name type="scientific">Oncorhynchus mykiss</name>
    <name type="common">Rainbow trout</name>
    <name type="synonym">Salmo gairdneri</name>
    <dbReference type="NCBI Taxonomy" id="8022"/>
    <lineage>
        <taxon>Eukaryota</taxon>
        <taxon>Metazoa</taxon>
        <taxon>Chordata</taxon>
        <taxon>Craniata</taxon>
        <taxon>Vertebrata</taxon>
        <taxon>Euteleostomi</taxon>
        <taxon>Actinopterygii</taxon>
        <taxon>Neopterygii</taxon>
        <taxon>Teleostei</taxon>
        <taxon>Protacanthopterygii</taxon>
        <taxon>Salmoniformes</taxon>
        <taxon>Salmonidae</taxon>
        <taxon>Salmoninae</taxon>
        <taxon>Oncorhynchus</taxon>
    </lineage>
</organism>
<keyword evidence="9" id="KW-0326">Glycosidase</keyword>
<dbReference type="CDD" id="cd09829">
    <property type="entry name" value="PET_testin"/>
    <property type="match status" value="1"/>
</dbReference>
<reference evidence="14" key="2">
    <citation type="submission" date="2025-08" db="UniProtKB">
        <authorList>
            <consortium name="Ensembl"/>
        </authorList>
    </citation>
    <scope>IDENTIFICATION</scope>
</reference>
<keyword evidence="4 10" id="KW-0479">Metal-binding</keyword>
<evidence type="ECO:0000256" key="7">
    <source>
        <dbReference type="ARBA" id="ARBA00022833"/>
    </source>
</evidence>
<dbReference type="PROSITE" id="PS00478">
    <property type="entry name" value="LIM_DOMAIN_1"/>
    <property type="match status" value="1"/>
</dbReference>
<dbReference type="PROSITE" id="PS00764">
    <property type="entry name" value="ENDONUCLEASE_III_1"/>
    <property type="match status" value="1"/>
</dbReference>
<dbReference type="GO" id="GO:0005737">
    <property type="term" value="C:cytoplasm"/>
    <property type="evidence" value="ECO:0007669"/>
    <property type="project" value="UniProtKB-SubCell"/>
</dbReference>
<feature type="domain" description="PET" evidence="13">
    <location>
        <begin position="131"/>
        <end position="239"/>
    </location>
</feature>
<dbReference type="Ensembl" id="ENSOMYT00000077148.2">
    <property type="protein sequence ID" value="ENSOMYP00000070857.2"/>
    <property type="gene ID" value="ENSOMYG00000032788.2"/>
</dbReference>
<dbReference type="InterPro" id="IPR010442">
    <property type="entry name" value="PET_domain"/>
</dbReference>
<reference evidence="14" key="3">
    <citation type="submission" date="2025-09" db="UniProtKB">
        <authorList>
            <consortium name="Ensembl"/>
        </authorList>
    </citation>
    <scope>IDENTIFICATION</scope>
</reference>
<keyword evidence="5" id="KW-0677">Repeat</keyword>
<evidence type="ECO:0000256" key="4">
    <source>
        <dbReference type="ARBA" id="ARBA00022723"/>
    </source>
</evidence>
<reference evidence="14" key="1">
    <citation type="submission" date="2020-07" db="EMBL/GenBank/DDBJ databases">
        <title>A long reads based de novo assembly of the rainbow trout Arlee double haploid line genome.</title>
        <authorList>
            <person name="Gao G."/>
            <person name="Palti Y."/>
        </authorList>
    </citation>
    <scope>NUCLEOTIDE SEQUENCE [LARGE SCALE GENOMIC DNA]</scope>
</reference>
<dbReference type="InterPro" id="IPR047120">
    <property type="entry name" value="Pk/Esn/Tes"/>
</dbReference>
<dbReference type="PROSITE" id="PS51303">
    <property type="entry name" value="PET"/>
    <property type="match status" value="2"/>
</dbReference>
<dbReference type="PANTHER" id="PTHR24211:SF0">
    <property type="entry name" value="LIM AND CYSTEINE-RICH DOMAINS PROTEIN 1"/>
    <property type="match status" value="1"/>
</dbReference>
<feature type="region of interest" description="Disordered" evidence="11">
    <location>
        <begin position="233"/>
        <end position="268"/>
    </location>
</feature>
<evidence type="ECO:0000256" key="2">
    <source>
        <dbReference type="ARBA" id="ARBA00008343"/>
    </source>
</evidence>
<evidence type="ECO:0000313" key="15">
    <source>
        <dbReference type="Proteomes" id="UP000694395"/>
    </source>
</evidence>
<comment type="subcellular location">
    <subcellularLocation>
        <location evidence="1">Cytoplasm</location>
    </subcellularLocation>
</comment>
<dbReference type="SUPFAM" id="SSF57716">
    <property type="entry name" value="Glucocorticoid receptor-like (DNA-binding domain)"/>
    <property type="match status" value="1"/>
</dbReference>
<keyword evidence="7 10" id="KW-0862">Zinc</keyword>
<keyword evidence="15" id="KW-1185">Reference proteome</keyword>
<keyword evidence="6" id="KW-0378">Hydrolase</keyword>
<dbReference type="InterPro" id="IPR001781">
    <property type="entry name" value="Znf_LIM"/>
</dbReference>
<keyword evidence="3" id="KW-0963">Cytoplasm</keyword>
<feature type="domain" description="PET" evidence="13">
    <location>
        <begin position="90"/>
        <end position="123"/>
    </location>
</feature>
<evidence type="ECO:0000256" key="5">
    <source>
        <dbReference type="ARBA" id="ARBA00022737"/>
    </source>
</evidence>
<evidence type="ECO:0000313" key="14">
    <source>
        <dbReference type="Ensembl" id="ENSOMYP00000070857.2"/>
    </source>
</evidence>
<evidence type="ECO:0000256" key="1">
    <source>
        <dbReference type="ARBA" id="ARBA00004496"/>
    </source>
</evidence>
<evidence type="ECO:0000256" key="10">
    <source>
        <dbReference type="PROSITE-ProRule" id="PRU00125"/>
    </source>
</evidence>
<dbReference type="GeneTree" id="ENSGT00940000158813"/>
<dbReference type="Pfam" id="PF00412">
    <property type="entry name" value="LIM"/>
    <property type="match status" value="1"/>
</dbReference>
<comment type="similarity">
    <text evidence="2">Belongs to the Nth/MutY family.</text>
</comment>
<evidence type="ECO:0000259" key="13">
    <source>
        <dbReference type="PROSITE" id="PS51303"/>
    </source>
</evidence>
<evidence type="ECO:0008006" key="16">
    <source>
        <dbReference type="Google" id="ProtNLM"/>
    </source>
</evidence>
<dbReference type="SMART" id="SM00132">
    <property type="entry name" value="LIM"/>
    <property type="match status" value="2"/>
</dbReference>
<dbReference type="Gene3D" id="2.10.110.10">
    <property type="entry name" value="Cysteine Rich Protein"/>
    <property type="match status" value="1"/>
</dbReference>
<evidence type="ECO:0000256" key="9">
    <source>
        <dbReference type="ARBA" id="ARBA00023295"/>
    </source>
</evidence>
<proteinExistence type="inferred from homology"/>
<evidence type="ECO:0000256" key="3">
    <source>
        <dbReference type="ARBA" id="ARBA00022490"/>
    </source>
</evidence>
<dbReference type="PROSITE" id="PS50023">
    <property type="entry name" value="LIM_DOMAIN_2"/>
    <property type="match status" value="1"/>
</dbReference>
<keyword evidence="8 10" id="KW-0440">LIM domain</keyword>
<dbReference type="CDD" id="cd09340">
    <property type="entry name" value="LIM1_Testin_like"/>
    <property type="match status" value="1"/>
</dbReference>
<feature type="compositionally biased region" description="Polar residues" evidence="11">
    <location>
        <begin position="258"/>
        <end position="268"/>
    </location>
</feature>
<dbReference type="Proteomes" id="UP000694395">
    <property type="component" value="Chromosome 17"/>
</dbReference>
<protein>
    <recommendedName>
        <fullName evidence="16">LIM zinc-binding domain-containing protein</fullName>
    </recommendedName>
</protein>
<dbReference type="InterPro" id="IPR033724">
    <property type="entry name" value="PET_testin"/>
</dbReference>
<dbReference type="GO" id="GO:0016798">
    <property type="term" value="F:hydrolase activity, acting on glycosyl bonds"/>
    <property type="evidence" value="ECO:0007669"/>
    <property type="project" value="UniProtKB-KW"/>
</dbReference>
<dbReference type="PANTHER" id="PTHR24211">
    <property type="entry name" value="LIM DOMAIN-CONTAINING PROTEIN"/>
    <property type="match status" value="1"/>
</dbReference>